<evidence type="ECO:0008006" key="6">
    <source>
        <dbReference type="Google" id="ProtNLM"/>
    </source>
</evidence>
<reference evidence="2 5" key="1">
    <citation type="submission" date="2021-11" db="EMBL/GenBank/DDBJ databases">
        <title>Draft genome sequence of Capnocytophaga sp. strain KC07075 isolated from cat oral cavity.</title>
        <authorList>
            <person name="Suzuki M."/>
            <person name="Imaoka K."/>
            <person name="Kimura M."/>
            <person name="Morikawa S."/>
            <person name="Maeda K."/>
        </authorList>
    </citation>
    <scope>NUCLEOTIDE SEQUENCE</scope>
    <source>
        <strain evidence="2">KC07075</strain>
        <strain evidence="3 5">KC07079</strain>
    </source>
</reference>
<dbReference type="EMBL" id="BQKB01000086">
    <property type="protein sequence ID" value="GJM54305.1"/>
    <property type="molecule type" value="Genomic_DNA"/>
</dbReference>
<name>A0AAV5AWA1_9FLAO</name>
<proteinExistence type="predicted"/>
<evidence type="ECO:0000313" key="5">
    <source>
        <dbReference type="Proteomes" id="UP001208692"/>
    </source>
</evidence>
<sequence>MATGLKNQATEVAKSGIDSDFIQKLESTRTDAIALNDEQERLKAELKSKTEQLDSTMKELGAMLSEAKKVVKLALPQVGWREFGIEDKR</sequence>
<dbReference type="Proteomes" id="UP001208692">
    <property type="component" value="Unassembled WGS sequence"/>
</dbReference>
<evidence type="ECO:0000313" key="4">
    <source>
        <dbReference type="Proteomes" id="UP001207736"/>
    </source>
</evidence>
<dbReference type="Proteomes" id="UP001207736">
    <property type="component" value="Unassembled WGS sequence"/>
</dbReference>
<evidence type="ECO:0000256" key="1">
    <source>
        <dbReference type="SAM" id="Coils"/>
    </source>
</evidence>
<keyword evidence="1" id="KW-0175">Coiled coil</keyword>
<dbReference type="RefSeq" id="WP_264847523.1">
    <property type="nucleotide sequence ID" value="NZ_BPMA01000059.1"/>
</dbReference>
<evidence type="ECO:0000313" key="3">
    <source>
        <dbReference type="EMBL" id="GJM54305.1"/>
    </source>
</evidence>
<organism evidence="2 4">
    <name type="scientific">Capnocytophaga catalasegens</name>
    <dbReference type="NCBI Taxonomy" id="1004260"/>
    <lineage>
        <taxon>Bacteria</taxon>
        <taxon>Pseudomonadati</taxon>
        <taxon>Bacteroidota</taxon>
        <taxon>Flavobacteriia</taxon>
        <taxon>Flavobacteriales</taxon>
        <taxon>Flavobacteriaceae</taxon>
        <taxon>Capnocytophaga</taxon>
    </lineage>
</organism>
<evidence type="ECO:0000313" key="2">
    <source>
        <dbReference type="EMBL" id="GJM51567.1"/>
    </source>
</evidence>
<dbReference type="EMBL" id="BQKA01000066">
    <property type="protein sequence ID" value="GJM51567.1"/>
    <property type="molecule type" value="Genomic_DNA"/>
</dbReference>
<accession>A0AAV5AWA1</accession>
<dbReference type="AlphaFoldDB" id="A0AAV5AWA1"/>
<protein>
    <recommendedName>
        <fullName evidence="6">Membrane-binding protein</fullName>
    </recommendedName>
</protein>
<keyword evidence="5" id="KW-1185">Reference proteome</keyword>
<gene>
    <name evidence="2" type="ORF">RCZ15_25400</name>
    <name evidence="3" type="ORF">RCZ16_26210</name>
</gene>
<comment type="caution">
    <text evidence="2">The sequence shown here is derived from an EMBL/GenBank/DDBJ whole genome shotgun (WGS) entry which is preliminary data.</text>
</comment>
<feature type="coiled-coil region" evidence="1">
    <location>
        <begin position="25"/>
        <end position="59"/>
    </location>
</feature>